<evidence type="ECO:0000313" key="1">
    <source>
        <dbReference type="EMBL" id="MEJ5945204.1"/>
    </source>
</evidence>
<reference evidence="1 2" key="1">
    <citation type="journal article" date="2017" name="Int. J. Syst. Evol. Microbiol.">
        <title>Pseudokineococcus basanitobsidens sp. nov., isolated from volcanic rock.</title>
        <authorList>
            <person name="Lee D.W."/>
            <person name="Park M.Y."/>
            <person name="Kim J.J."/>
            <person name="Kim B.S."/>
        </authorList>
    </citation>
    <scope>NUCLEOTIDE SEQUENCE [LARGE SCALE GENOMIC DNA]</scope>
    <source>
        <strain evidence="1 2">DSM 103726</strain>
    </source>
</reference>
<accession>A0ABU8RJE8</accession>
<proteinExistence type="predicted"/>
<comment type="caution">
    <text evidence="1">The sequence shown here is derived from an EMBL/GenBank/DDBJ whole genome shotgun (WGS) entry which is preliminary data.</text>
</comment>
<evidence type="ECO:0000313" key="2">
    <source>
        <dbReference type="Proteomes" id="UP001387100"/>
    </source>
</evidence>
<evidence type="ECO:0008006" key="3">
    <source>
        <dbReference type="Google" id="ProtNLM"/>
    </source>
</evidence>
<keyword evidence="2" id="KW-1185">Reference proteome</keyword>
<organism evidence="1 2">
    <name type="scientific">Pseudokineococcus basanitobsidens</name>
    <dbReference type="NCBI Taxonomy" id="1926649"/>
    <lineage>
        <taxon>Bacteria</taxon>
        <taxon>Bacillati</taxon>
        <taxon>Actinomycetota</taxon>
        <taxon>Actinomycetes</taxon>
        <taxon>Kineosporiales</taxon>
        <taxon>Kineosporiaceae</taxon>
        <taxon>Pseudokineococcus</taxon>
    </lineage>
</organism>
<dbReference type="Proteomes" id="UP001387100">
    <property type="component" value="Unassembled WGS sequence"/>
</dbReference>
<dbReference type="EMBL" id="JBBIAA010000006">
    <property type="protein sequence ID" value="MEJ5945204.1"/>
    <property type="molecule type" value="Genomic_DNA"/>
</dbReference>
<dbReference type="RefSeq" id="WP_339574584.1">
    <property type="nucleotide sequence ID" value="NZ_JBBIAA010000006.1"/>
</dbReference>
<sequence>MRATSLPEVLVPGARGEVSGPLGVRVHAQVGHVDHDGRSWSWTVRLARPALPRVALHLEHAVAGRAGAAGGAVTSLVLTGHPVVVLAYALPARLALGRLVRP</sequence>
<protein>
    <recommendedName>
        <fullName evidence="3">Polyketide cyclase/dehydrase/lipid transport protein</fullName>
    </recommendedName>
</protein>
<gene>
    <name evidence="1" type="ORF">WDZ17_07825</name>
</gene>
<name>A0ABU8RJE8_9ACTN</name>